<accession>A0A5M3W8R0</accession>
<dbReference type="InterPro" id="IPR001322">
    <property type="entry name" value="Lamin_tail_dom"/>
</dbReference>
<dbReference type="InterPro" id="IPR001343">
    <property type="entry name" value="Hemolysn_Ca-bd"/>
</dbReference>
<reference evidence="6 7" key="1">
    <citation type="submission" date="2019-10" db="EMBL/GenBank/DDBJ databases">
        <title>Whole genome shotgun sequence of Acrocarpospora corrugata NBRC 13972.</title>
        <authorList>
            <person name="Ichikawa N."/>
            <person name="Kimura A."/>
            <person name="Kitahashi Y."/>
            <person name="Komaki H."/>
            <person name="Oguchi A."/>
        </authorList>
    </citation>
    <scope>NUCLEOTIDE SEQUENCE [LARGE SCALE GENOMIC DNA]</scope>
    <source>
        <strain evidence="6 7">NBRC 13972</strain>
    </source>
</reference>
<dbReference type="Proteomes" id="UP000334990">
    <property type="component" value="Unassembled WGS sequence"/>
</dbReference>
<dbReference type="SUPFAM" id="SSF74853">
    <property type="entry name" value="Lamin A/C globular tail domain"/>
    <property type="match status" value="3"/>
</dbReference>
<dbReference type="InterPro" id="IPR050557">
    <property type="entry name" value="RTX_toxin/Mannuronan_C5-epim"/>
</dbReference>
<evidence type="ECO:0000256" key="4">
    <source>
        <dbReference type="SAM" id="SignalP"/>
    </source>
</evidence>
<protein>
    <recommendedName>
        <fullName evidence="5">LTD domain-containing protein</fullName>
    </recommendedName>
</protein>
<dbReference type="GO" id="GO:0005509">
    <property type="term" value="F:calcium ion binding"/>
    <property type="evidence" value="ECO:0007669"/>
    <property type="project" value="InterPro"/>
</dbReference>
<dbReference type="GO" id="GO:0005576">
    <property type="term" value="C:extracellular region"/>
    <property type="evidence" value="ECO:0007669"/>
    <property type="project" value="UniProtKB-SubCell"/>
</dbReference>
<feature type="region of interest" description="Disordered" evidence="3">
    <location>
        <begin position="744"/>
        <end position="769"/>
    </location>
</feature>
<feature type="domain" description="LTD" evidence="5">
    <location>
        <begin position="278"/>
        <end position="380"/>
    </location>
</feature>
<name>A0A5M3W8R0_9ACTN</name>
<dbReference type="InterPro" id="IPR036415">
    <property type="entry name" value="Lamin_tail_dom_sf"/>
</dbReference>
<dbReference type="Pfam" id="PF00353">
    <property type="entry name" value="HemolysinCabind"/>
    <property type="match status" value="2"/>
</dbReference>
<dbReference type="Pfam" id="PF00932">
    <property type="entry name" value="LTD"/>
    <property type="match status" value="3"/>
</dbReference>
<dbReference type="Gene3D" id="2.60.40.1260">
    <property type="entry name" value="Lamin Tail domain"/>
    <property type="match status" value="3"/>
</dbReference>
<proteinExistence type="predicted"/>
<feature type="chain" id="PRO_5024439312" description="LTD domain-containing protein" evidence="4">
    <location>
        <begin position="30"/>
        <end position="1011"/>
    </location>
</feature>
<evidence type="ECO:0000259" key="5">
    <source>
        <dbReference type="PROSITE" id="PS51841"/>
    </source>
</evidence>
<gene>
    <name evidence="6" type="ORF">Acor_66880</name>
</gene>
<feature type="signal peptide" evidence="4">
    <location>
        <begin position="1"/>
        <end position="29"/>
    </location>
</feature>
<sequence>MFKHWRGTATLAIAFLTAIPLLPVSSAAAAEVPSIKVNEVESNGGTPGDWTELVNTGTTPVDVSGWLVKDNDDTHIYTIAAGTVMAPGAFLAVDVETAYGLGGADSARLYLPDGLTLVDSHSWTAHAPITYGRCPDGTGAFAATVVATKGAANDCGTPSAFIKVNEIESNGGTPGDWTELVNIGPIPVDLSGWLVKDNDDTHIYTIAAGTVMAPGAFLALDVESAYGLGAADSVRLFLPDGLTLADSHSWTAHAPVTYGRCPNGTGAFASNATATKGAANNCGSTPAAVVKVNEVESNGGTPGDWVELVNTGATPVDVSGWLVKDNDDTHIFTIAPGSTIAPGAFLIADVETSYGLGAADSARLFLPDGLTLMDFHTWTAHAQATYGRCPDGTGPFAETTASTKGAANTCAGQVPASPWPGGAAVATADPAGTLGGNMSGLAYEPSGVLWAVKNGPGMLYRLEWDGATWAPATSNGWNNGKTLRYPTGIGDPDAEGVTLTGAGLTGGVFVSTERDNTNSGVSRPTVLRFDPAGTGSTLTATKEWNLTADLPPVAANSGLEAISWIPDSFLTARGFRDEHTGAAYNPSAYPGHGDGLFFVGLEGNGSVYAYALDQVGGGFTRIATIVSGFPGVMDLEFEPESKHFWVVCDDTCQGRTATLDIDDTGKFAVTHLYDRPGSMPNLNNEGFAITPQSECADGHKPVFWSDDSNTGGNALRSGTLDCTVLDLDADNDGVNDNVDVTFPPGTAQASNPGNQTFSDRLLGGTTSGKITNRNGRTLTISDANYPAGVLVEVGAGVLPARFQLADTFGTIELGSGSYKLTAAGKTSTITTVIGEPAVVTVTVNGTPITLTVEAGESVTYTETPGNGTVAGLTGIQQSGTVGLRANGLPATACADIVIQNVIVASSAGNAIAGTGGNDLIVGRHDNDHVTGNGGSDCVATQGGDDVIVTTGGDDWIDAGGGDNVVNAGGGADTIAAGNGDDSIDCGTGVDTARAGRGTNANVSDQCETFAS</sequence>
<keyword evidence="2" id="KW-0964">Secreted</keyword>
<dbReference type="SUPFAM" id="SSF51120">
    <property type="entry name" value="beta-Roll"/>
    <property type="match status" value="1"/>
</dbReference>
<dbReference type="EMBL" id="BLAD01000084">
    <property type="protein sequence ID" value="GES04620.1"/>
    <property type="molecule type" value="Genomic_DNA"/>
</dbReference>
<dbReference type="PROSITE" id="PS51841">
    <property type="entry name" value="LTD"/>
    <property type="match status" value="3"/>
</dbReference>
<evidence type="ECO:0000313" key="7">
    <source>
        <dbReference type="Proteomes" id="UP000334990"/>
    </source>
</evidence>
<dbReference type="InterPro" id="IPR011049">
    <property type="entry name" value="Serralysin-like_metalloprot_C"/>
</dbReference>
<dbReference type="PANTHER" id="PTHR38340">
    <property type="entry name" value="S-LAYER PROTEIN"/>
    <property type="match status" value="1"/>
</dbReference>
<evidence type="ECO:0000256" key="3">
    <source>
        <dbReference type="SAM" id="MobiDB-lite"/>
    </source>
</evidence>
<dbReference type="Gene3D" id="2.150.10.10">
    <property type="entry name" value="Serralysin-like metalloprotease, C-terminal"/>
    <property type="match status" value="1"/>
</dbReference>
<comment type="subcellular location">
    <subcellularLocation>
        <location evidence="1">Secreted</location>
    </subcellularLocation>
</comment>
<feature type="domain" description="LTD" evidence="5">
    <location>
        <begin position="157"/>
        <end position="252"/>
    </location>
</feature>
<evidence type="ECO:0000313" key="6">
    <source>
        <dbReference type="EMBL" id="GES04620.1"/>
    </source>
</evidence>
<evidence type="ECO:0000256" key="2">
    <source>
        <dbReference type="ARBA" id="ARBA00022525"/>
    </source>
</evidence>
<comment type="caution">
    <text evidence="6">The sequence shown here is derived from an EMBL/GenBank/DDBJ whole genome shotgun (WGS) entry which is preliminary data.</text>
</comment>
<feature type="compositionally biased region" description="Polar residues" evidence="3">
    <location>
        <begin position="747"/>
        <end position="758"/>
    </location>
</feature>
<dbReference type="PANTHER" id="PTHR38340:SF1">
    <property type="entry name" value="S-LAYER PROTEIN"/>
    <property type="match status" value="1"/>
</dbReference>
<keyword evidence="4" id="KW-0732">Signal</keyword>
<dbReference type="SUPFAM" id="SSF75011">
    <property type="entry name" value="3-carboxy-cis,cis-mucoante lactonizing enzyme"/>
    <property type="match status" value="1"/>
</dbReference>
<dbReference type="AlphaFoldDB" id="A0A5M3W8R0"/>
<organism evidence="6 7">
    <name type="scientific">Acrocarpospora corrugata</name>
    <dbReference type="NCBI Taxonomy" id="35763"/>
    <lineage>
        <taxon>Bacteria</taxon>
        <taxon>Bacillati</taxon>
        <taxon>Actinomycetota</taxon>
        <taxon>Actinomycetes</taxon>
        <taxon>Streptosporangiales</taxon>
        <taxon>Streptosporangiaceae</taxon>
        <taxon>Acrocarpospora</taxon>
    </lineage>
</organism>
<evidence type="ECO:0000256" key="1">
    <source>
        <dbReference type="ARBA" id="ARBA00004613"/>
    </source>
</evidence>
<feature type="domain" description="LTD" evidence="5">
    <location>
        <begin position="23"/>
        <end position="125"/>
    </location>
</feature>
<keyword evidence="7" id="KW-1185">Reference proteome</keyword>